<sequence>MPFRERFGRPFVVVPFRERFGGPFAAMPFRERFSGLTTMLTVAVLHRRAAHSSRFGRLSLLEQV</sequence>
<evidence type="ECO:0000313" key="2">
    <source>
        <dbReference type="Proteomes" id="UP000634136"/>
    </source>
</evidence>
<name>A0A834TN21_9FABA</name>
<dbReference type="AlphaFoldDB" id="A0A834TN21"/>
<accession>A0A834TN21</accession>
<comment type="caution">
    <text evidence="1">The sequence shown here is derived from an EMBL/GenBank/DDBJ whole genome shotgun (WGS) entry which is preliminary data.</text>
</comment>
<proteinExistence type="predicted"/>
<organism evidence="1 2">
    <name type="scientific">Senna tora</name>
    <dbReference type="NCBI Taxonomy" id="362788"/>
    <lineage>
        <taxon>Eukaryota</taxon>
        <taxon>Viridiplantae</taxon>
        <taxon>Streptophyta</taxon>
        <taxon>Embryophyta</taxon>
        <taxon>Tracheophyta</taxon>
        <taxon>Spermatophyta</taxon>
        <taxon>Magnoliopsida</taxon>
        <taxon>eudicotyledons</taxon>
        <taxon>Gunneridae</taxon>
        <taxon>Pentapetalae</taxon>
        <taxon>rosids</taxon>
        <taxon>fabids</taxon>
        <taxon>Fabales</taxon>
        <taxon>Fabaceae</taxon>
        <taxon>Caesalpinioideae</taxon>
        <taxon>Cassia clade</taxon>
        <taxon>Senna</taxon>
    </lineage>
</organism>
<protein>
    <submittedName>
        <fullName evidence="1">Uncharacterized protein</fullName>
    </submittedName>
</protein>
<gene>
    <name evidence="1" type="ORF">G2W53_021819</name>
</gene>
<keyword evidence="2" id="KW-1185">Reference proteome</keyword>
<evidence type="ECO:0000313" key="1">
    <source>
        <dbReference type="EMBL" id="KAF7823675.1"/>
    </source>
</evidence>
<dbReference type="EMBL" id="JAAIUW010000007">
    <property type="protein sequence ID" value="KAF7823675.1"/>
    <property type="molecule type" value="Genomic_DNA"/>
</dbReference>
<dbReference type="Proteomes" id="UP000634136">
    <property type="component" value="Unassembled WGS sequence"/>
</dbReference>
<reference evidence="1" key="1">
    <citation type="submission" date="2020-09" db="EMBL/GenBank/DDBJ databases">
        <title>Genome-Enabled Discovery of Anthraquinone Biosynthesis in Senna tora.</title>
        <authorList>
            <person name="Kang S.-H."/>
            <person name="Pandey R.P."/>
            <person name="Lee C.-M."/>
            <person name="Sim J.-S."/>
            <person name="Jeong J.-T."/>
            <person name="Choi B.-S."/>
            <person name="Jung M."/>
            <person name="Ginzburg D."/>
            <person name="Zhao K."/>
            <person name="Won S.Y."/>
            <person name="Oh T.-J."/>
            <person name="Yu Y."/>
            <person name="Kim N.-H."/>
            <person name="Lee O.R."/>
            <person name="Lee T.-H."/>
            <person name="Bashyal P."/>
            <person name="Kim T.-S."/>
            <person name="Lee W.-H."/>
            <person name="Kawkins C."/>
            <person name="Kim C.-K."/>
            <person name="Kim J.S."/>
            <person name="Ahn B.O."/>
            <person name="Rhee S.Y."/>
            <person name="Sohng J.K."/>
        </authorList>
    </citation>
    <scope>NUCLEOTIDE SEQUENCE</scope>
    <source>
        <tissue evidence="1">Leaf</tissue>
    </source>
</reference>